<organism evidence="2 3">
    <name type="scientific">Vibrio aestuarianus</name>
    <dbReference type="NCBI Taxonomy" id="28171"/>
    <lineage>
        <taxon>Bacteria</taxon>
        <taxon>Pseudomonadati</taxon>
        <taxon>Pseudomonadota</taxon>
        <taxon>Gammaproteobacteria</taxon>
        <taxon>Vibrionales</taxon>
        <taxon>Vibrionaceae</taxon>
        <taxon>Vibrio</taxon>
    </lineage>
</organism>
<feature type="non-terminal residue" evidence="2">
    <location>
        <position position="1"/>
    </location>
</feature>
<dbReference type="RefSeq" id="WP_274676169.1">
    <property type="nucleotide sequence ID" value="NZ_JAKNAX010000039.1"/>
</dbReference>
<reference evidence="2" key="1">
    <citation type="submission" date="2022-02" db="EMBL/GenBank/DDBJ databases">
        <title>Emergence and expansion in Europe of a Vibrio aestuarianus clonal complex pathogenic for oysters.</title>
        <authorList>
            <person name="Mesnil A."/>
            <person name="Travers M.-A."/>
        </authorList>
    </citation>
    <scope>NUCLEOTIDE SEQUENCE</scope>
    <source>
        <strain evidence="2">19_064_15T1</strain>
    </source>
</reference>
<evidence type="ECO:0000313" key="2">
    <source>
        <dbReference type="EMBL" id="MDE1347437.1"/>
    </source>
</evidence>
<evidence type="ECO:0000313" key="3">
    <source>
        <dbReference type="Proteomes" id="UP001140978"/>
    </source>
</evidence>
<dbReference type="AlphaFoldDB" id="A0A9X4FFB1"/>
<dbReference type="InterPro" id="IPR001584">
    <property type="entry name" value="Integrase_cat-core"/>
</dbReference>
<proteinExistence type="predicted"/>
<dbReference type="Pfam" id="PF13333">
    <property type="entry name" value="rve_2"/>
    <property type="match status" value="1"/>
</dbReference>
<dbReference type="InterPro" id="IPR012337">
    <property type="entry name" value="RNaseH-like_sf"/>
</dbReference>
<dbReference type="Proteomes" id="UP001140978">
    <property type="component" value="Unassembled WGS sequence"/>
</dbReference>
<accession>A0A9X4FFB1</accession>
<comment type="caution">
    <text evidence="2">The sequence shown here is derived from an EMBL/GenBank/DDBJ whole genome shotgun (WGS) entry which is preliminary data.</text>
</comment>
<sequence length="43" mass="5257">FINHQSIVMEVESYIRFYNYKRSHSGIDYLTPNEKYQQMQKVA</sequence>
<protein>
    <submittedName>
        <fullName evidence="2">IS3 family transposase</fullName>
    </submittedName>
</protein>
<gene>
    <name evidence="2" type="ORF">L9X51_13470</name>
</gene>
<evidence type="ECO:0000259" key="1">
    <source>
        <dbReference type="Pfam" id="PF13333"/>
    </source>
</evidence>
<dbReference type="GO" id="GO:0015074">
    <property type="term" value="P:DNA integration"/>
    <property type="evidence" value="ECO:0007669"/>
    <property type="project" value="InterPro"/>
</dbReference>
<name>A0A9X4FFB1_9VIBR</name>
<dbReference type="SUPFAM" id="SSF53098">
    <property type="entry name" value="Ribonuclease H-like"/>
    <property type="match status" value="1"/>
</dbReference>
<dbReference type="EMBL" id="JAKNAX010000039">
    <property type="protein sequence ID" value="MDE1347437.1"/>
    <property type="molecule type" value="Genomic_DNA"/>
</dbReference>
<feature type="domain" description="Integrase catalytic" evidence="1">
    <location>
        <begin position="2"/>
        <end position="38"/>
    </location>
</feature>